<gene>
    <name evidence="1" type="ORF">SELSPUOL_00056</name>
</gene>
<comment type="caution">
    <text evidence="1">The sequence shown here is derived from an EMBL/GenBank/DDBJ whole genome shotgun (WGS) entry which is preliminary data.</text>
</comment>
<organism evidence="1 2">
    <name type="scientific">Selenomonas sputigena (strain ATCC 35185 / DSM 20758 / CCUG 44933 / VPI D19B-28)</name>
    <dbReference type="NCBI Taxonomy" id="546271"/>
    <lineage>
        <taxon>Bacteria</taxon>
        <taxon>Bacillati</taxon>
        <taxon>Bacillota</taxon>
        <taxon>Negativicutes</taxon>
        <taxon>Selenomonadales</taxon>
        <taxon>Selenomonadaceae</taxon>
        <taxon>Selenomonas</taxon>
    </lineage>
</organism>
<sequence>MFKHLKAVPIWQRLFLGISNRKFLIYKKERLGYAGTKKCLGFLSE</sequence>
<name>C9LRJ0_SELS3</name>
<dbReference type="EMBL" id="ACKP02000002">
    <property type="protein sequence ID" value="EEX78456.1"/>
    <property type="molecule type" value="Genomic_DNA"/>
</dbReference>
<protein>
    <submittedName>
        <fullName evidence="1">Uncharacterized protein</fullName>
    </submittedName>
</protein>
<dbReference type="Proteomes" id="UP000003505">
    <property type="component" value="Unassembled WGS sequence"/>
</dbReference>
<dbReference type="AlphaFoldDB" id="C9LRJ0"/>
<proteinExistence type="predicted"/>
<evidence type="ECO:0000313" key="1">
    <source>
        <dbReference type="EMBL" id="EEX78456.1"/>
    </source>
</evidence>
<reference evidence="1 2" key="1">
    <citation type="submission" date="2009-09" db="EMBL/GenBank/DDBJ databases">
        <authorList>
            <person name="Weinstock G."/>
            <person name="Sodergren E."/>
            <person name="Clifton S."/>
            <person name="Fulton L."/>
            <person name="Fulton B."/>
            <person name="Courtney L."/>
            <person name="Fronick C."/>
            <person name="Harrison M."/>
            <person name="Strong C."/>
            <person name="Farmer C."/>
            <person name="Delahaunty K."/>
            <person name="Markovic C."/>
            <person name="Hall O."/>
            <person name="Minx P."/>
            <person name="Tomlinson C."/>
            <person name="Mitreva M."/>
            <person name="Nelson J."/>
            <person name="Hou S."/>
            <person name="Wollam A."/>
            <person name="Pepin K.H."/>
            <person name="Johnson M."/>
            <person name="Bhonagiri V."/>
            <person name="Nash W.E."/>
            <person name="Warren W."/>
            <person name="Chinwalla A."/>
            <person name="Mardis E.R."/>
            <person name="Wilson R.K."/>
        </authorList>
    </citation>
    <scope>NUCLEOTIDE SEQUENCE [LARGE SCALE GENOMIC DNA]</scope>
    <source>
        <strain evidence="2">ATCC 35185 / DSM 20758 / VPI D19B-28</strain>
    </source>
</reference>
<accession>C9LRJ0</accession>
<evidence type="ECO:0000313" key="2">
    <source>
        <dbReference type="Proteomes" id="UP000003505"/>
    </source>
</evidence>